<name>A0A314KPS1_NICAT</name>
<keyword evidence="1" id="KW-0812">Transmembrane</keyword>
<dbReference type="PROSITE" id="PS51257">
    <property type="entry name" value="PROKAR_LIPOPROTEIN"/>
    <property type="match status" value="1"/>
</dbReference>
<organism evidence="2 3">
    <name type="scientific">Nicotiana attenuata</name>
    <name type="common">Coyote tobacco</name>
    <dbReference type="NCBI Taxonomy" id="49451"/>
    <lineage>
        <taxon>Eukaryota</taxon>
        <taxon>Viridiplantae</taxon>
        <taxon>Streptophyta</taxon>
        <taxon>Embryophyta</taxon>
        <taxon>Tracheophyta</taxon>
        <taxon>Spermatophyta</taxon>
        <taxon>Magnoliopsida</taxon>
        <taxon>eudicotyledons</taxon>
        <taxon>Gunneridae</taxon>
        <taxon>Pentapetalae</taxon>
        <taxon>asterids</taxon>
        <taxon>lamiids</taxon>
        <taxon>Solanales</taxon>
        <taxon>Solanaceae</taxon>
        <taxon>Nicotianoideae</taxon>
        <taxon>Nicotianeae</taxon>
        <taxon>Nicotiana</taxon>
    </lineage>
</organism>
<accession>A0A314KPS1</accession>
<evidence type="ECO:0000313" key="3">
    <source>
        <dbReference type="Proteomes" id="UP000187609"/>
    </source>
</evidence>
<proteinExistence type="predicted"/>
<protein>
    <submittedName>
        <fullName evidence="2">Uncharacterized protein</fullName>
    </submittedName>
</protein>
<dbReference type="Gramene" id="OIT31185">
    <property type="protein sequence ID" value="OIT31185"/>
    <property type="gene ID" value="A4A49_56449"/>
</dbReference>
<dbReference type="OrthoDB" id="1225597at2759"/>
<keyword evidence="1" id="KW-1133">Transmembrane helix</keyword>
<evidence type="ECO:0000313" key="2">
    <source>
        <dbReference type="EMBL" id="OIT31185.1"/>
    </source>
</evidence>
<gene>
    <name evidence="2" type="ORF">A4A49_56449</name>
</gene>
<evidence type="ECO:0000256" key="1">
    <source>
        <dbReference type="SAM" id="Phobius"/>
    </source>
</evidence>
<feature type="transmembrane region" description="Helical" evidence="1">
    <location>
        <begin position="21"/>
        <end position="39"/>
    </location>
</feature>
<dbReference type="EMBL" id="MJEQ01001337">
    <property type="protein sequence ID" value="OIT31185.1"/>
    <property type="molecule type" value="Genomic_DNA"/>
</dbReference>
<dbReference type="KEGG" id="nau:109209049"/>
<reference evidence="2" key="1">
    <citation type="submission" date="2016-11" db="EMBL/GenBank/DDBJ databases">
        <title>The genome of Nicotiana attenuata.</title>
        <authorList>
            <person name="Xu S."/>
            <person name="Brockmoeller T."/>
            <person name="Gaquerel E."/>
            <person name="Navarro A."/>
            <person name="Kuhl H."/>
            <person name="Gase K."/>
            <person name="Ling Z."/>
            <person name="Zhou W."/>
            <person name="Kreitzer C."/>
            <person name="Stanke M."/>
            <person name="Tang H."/>
            <person name="Lyons E."/>
            <person name="Pandey P."/>
            <person name="Pandey S.P."/>
            <person name="Timmermann B."/>
            <person name="Baldwin I.T."/>
        </authorList>
    </citation>
    <scope>NUCLEOTIDE SEQUENCE [LARGE SCALE GENOMIC DNA]</scope>
    <source>
        <strain evidence="2">UT</strain>
    </source>
</reference>
<comment type="caution">
    <text evidence="2">The sequence shown here is derived from an EMBL/GenBank/DDBJ whole genome shotgun (WGS) entry which is preliminary data.</text>
</comment>
<dbReference type="Proteomes" id="UP000187609">
    <property type="component" value="Unassembled WGS sequence"/>
</dbReference>
<feature type="transmembrane region" description="Helical" evidence="1">
    <location>
        <begin position="45"/>
        <end position="66"/>
    </location>
</feature>
<dbReference type="AlphaFoldDB" id="A0A314KPS1"/>
<keyword evidence="1" id="KW-0472">Membrane</keyword>
<sequence length="101" mass="11206">MAVIRNNILGNIPVNRAVHTGISGFVCSCGIIPLAWHYLNKTIHIPIYMIVIYFVLAMIGGIYFLFSGFNLVKEWIKAAVPEQEVAPPEQELPQFPGAPEP</sequence>
<keyword evidence="3" id="KW-1185">Reference proteome</keyword>